<evidence type="ECO:0000256" key="1">
    <source>
        <dbReference type="ARBA" id="ARBA00004141"/>
    </source>
</evidence>
<gene>
    <name evidence="7" type="ORF">H8B09_12515</name>
</gene>
<accession>A0ABR8MZG4</accession>
<keyword evidence="8" id="KW-1185">Reference proteome</keyword>
<evidence type="ECO:0000256" key="3">
    <source>
        <dbReference type="ARBA" id="ARBA00022692"/>
    </source>
</evidence>
<feature type="transmembrane region" description="Helical" evidence="6">
    <location>
        <begin position="270"/>
        <end position="290"/>
    </location>
</feature>
<dbReference type="Pfam" id="PF01940">
    <property type="entry name" value="DUF92"/>
    <property type="match status" value="1"/>
</dbReference>
<keyword evidence="5 6" id="KW-0472">Membrane</keyword>
<evidence type="ECO:0000256" key="4">
    <source>
        <dbReference type="ARBA" id="ARBA00022989"/>
    </source>
</evidence>
<feature type="transmembrane region" description="Helical" evidence="6">
    <location>
        <begin position="169"/>
        <end position="195"/>
    </location>
</feature>
<sequence>MEPGWLFDDPSGLAYRAVIGAIGGGAIALLAVRHKALTKRGAIAAAIMGMGYTTLGGLVWMGTLLAFFSTSTLLSKWKRKQHRKAAAESLYEKTGARDASQVWANGGIGLALCIGNAIMPHEGWLYVFIGAMAAVNGDTWATELGSLSRKPPVSIRTGKPVPPGTSGGITAAGSVAAAAGSLIIGLAVVSFLLIGSDWREGGAALDIPIVSLLVAAFFGGIAGTFFDSLLGAYVQAMFRCSVCGRETERSIHCSMPTKPLRGWYRMDNDAVNIASSIVGGAIAWGISQFIG</sequence>
<comment type="similarity">
    <text evidence="2">Belongs to the TMEM19 family.</text>
</comment>
<feature type="transmembrane region" description="Helical" evidence="6">
    <location>
        <begin position="44"/>
        <end position="68"/>
    </location>
</feature>
<comment type="subcellular location">
    <subcellularLocation>
        <location evidence="1">Membrane</location>
        <topology evidence="1">Multi-pass membrane protein</topology>
    </subcellularLocation>
</comment>
<keyword evidence="4 6" id="KW-1133">Transmembrane helix</keyword>
<reference evidence="7 8" key="1">
    <citation type="submission" date="2020-09" db="EMBL/GenBank/DDBJ databases">
        <title>Paenibacillus sp. strain PR3 16S rRNA gene Genome sequencing and assembly.</title>
        <authorList>
            <person name="Kim J."/>
        </authorList>
    </citation>
    <scope>NUCLEOTIDE SEQUENCE [LARGE SCALE GENOMIC DNA]</scope>
    <source>
        <strain evidence="7 8">PR3</strain>
    </source>
</reference>
<dbReference type="PANTHER" id="PTHR13353">
    <property type="entry name" value="TRANSMEMBRANE PROTEIN 19"/>
    <property type="match status" value="1"/>
</dbReference>
<organism evidence="7 8">
    <name type="scientific">Paenibacillus terricola</name>
    <dbReference type="NCBI Taxonomy" id="2763503"/>
    <lineage>
        <taxon>Bacteria</taxon>
        <taxon>Bacillati</taxon>
        <taxon>Bacillota</taxon>
        <taxon>Bacilli</taxon>
        <taxon>Bacillales</taxon>
        <taxon>Paenibacillaceae</taxon>
        <taxon>Paenibacillus</taxon>
    </lineage>
</organism>
<keyword evidence="3 6" id="KW-0812">Transmembrane</keyword>
<dbReference type="EMBL" id="JACXZA010000003">
    <property type="protein sequence ID" value="MBD3919579.1"/>
    <property type="molecule type" value="Genomic_DNA"/>
</dbReference>
<evidence type="ECO:0000256" key="5">
    <source>
        <dbReference type="ARBA" id="ARBA00023136"/>
    </source>
</evidence>
<feature type="transmembrane region" description="Helical" evidence="6">
    <location>
        <begin position="207"/>
        <end position="226"/>
    </location>
</feature>
<proteinExistence type="inferred from homology"/>
<dbReference type="PANTHER" id="PTHR13353:SF5">
    <property type="entry name" value="TRANSMEMBRANE PROTEIN 19"/>
    <property type="match status" value="1"/>
</dbReference>
<dbReference type="Proteomes" id="UP000609346">
    <property type="component" value="Unassembled WGS sequence"/>
</dbReference>
<dbReference type="RefSeq" id="WP_191204508.1">
    <property type="nucleotide sequence ID" value="NZ_JACXZA010000003.1"/>
</dbReference>
<comment type="caution">
    <text evidence="7">The sequence shown here is derived from an EMBL/GenBank/DDBJ whole genome shotgun (WGS) entry which is preliminary data.</text>
</comment>
<evidence type="ECO:0000313" key="7">
    <source>
        <dbReference type="EMBL" id="MBD3919579.1"/>
    </source>
</evidence>
<dbReference type="InterPro" id="IPR002794">
    <property type="entry name" value="DUF92_TMEM19"/>
</dbReference>
<protein>
    <submittedName>
        <fullName evidence="7">DUF92 domain-containing protein</fullName>
    </submittedName>
</protein>
<evidence type="ECO:0000256" key="2">
    <source>
        <dbReference type="ARBA" id="ARBA00009012"/>
    </source>
</evidence>
<feature type="transmembrane region" description="Helical" evidence="6">
    <location>
        <begin position="13"/>
        <end position="32"/>
    </location>
</feature>
<evidence type="ECO:0000256" key="6">
    <source>
        <dbReference type="SAM" id="Phobius"/>
    </source>
</evidence>
<name>A0ABR8MZG4_9BACL</name>
<evidence type="ECO:0000313" key="8">
    <source>
        <dbReference type="Proteomes" id="UP000609346"/>
    </source>
</evidence>